<evidence type="ECO:0000256" key="1">
    <source>
        <dbReference type="SAM" id="MobiDB-lite"/>
    </source>
</evidence>
<feature type="region of interest" description="Disordered" evidence="1">
    <location>
        <begin position="234"/>
        <end position="292"/>
    </location>
</feature>
<keyword evidence="3" id="KW-1185">Reference proteome</keyword>
<comment type="caution">
    <text evidence="2">The sequence shown here is derived from an EMBL/GenBank/DDBJ whole genome shotgun (WGS) entry which is preliminary data.</text>
</comment>
<evidence type="ECO:0000313" key="3">
    <source>
        <dbReference type="Proteomes" id="UP000623687"/>
    </source>
</evidence>
<accession>A0A8H7DPL7</accession>
<proteinExistence type="predicted"/>
<dbReference type="GeneID" id="59378846"/>
<feature type="compositionally biased region" description="Polar residues" evidence="1">
    <location>
        <begin position="246"/>
        <end position="261"/>
    </location>
</feature>
<evidence type="ECO:0000313" key="2">
    <source>
        <dbReference type="EMBL" id="KAF7426659.1"/>
    </source>
</evidence>
<dbReference type="Proteomes" id="UP000623687">
    <property type="component" value="Unassembled WGS sequence"/>
</dbReference>
<feature type="region of interest" description="Disordered" evidence="1">
    <location>
        <begin position="126"/>
        <end position="153"/>
    </location>
</feature>
<dbReference type="OrthoDB" id="10677825at2759"/>
<reference evidence="2" key="1">
    <citation type="submission" date="2019-07" db="EMBL/GenBank/DDBJ databases">
        <authorList>
            <person name="Palmer J.M."/>
        </authorList>
    </citation>
    <scope>NUCLEOTIDE SEQUENCE</scope>
    <source>
        <strain evidence="2">PC9</strain>
    </source>
</reference>
<name>A0A8H7DPL7_PLEOS</name>
<dbReference type="EMBL" id="JACETU010000006">
    <property type="protein sequence ID" value="KAF7426659.1"/>
    <property type="molecule type" value="Genomic_DNA"/>
</dbReference>
<gene>
    <name evidence="2" type="ORF">PC9H_009028</name>
</gene>
<protein>
    <submittedName>
        <fullName evidence="2">Uncharacterized protein</fullName>
    </submittedName>
</protein>
<dbReference type="RefSeq" id="XP_036629963.1">
    <property type="nucleotide sequence ID" value="XM_036778535.1"/>
</dbReference>
<sequence>MSLPSTPLPIRFDVISKSISRNVDGTRCGAQRAYDIPSLGGRDVQDLDSGRRLASWLFISLIASLGVVMREYKQQRRSLTTTATPSTSSPPAARGVVPVVPKPTQHRTQHPTTAVTLGLLKNRGWTDGGEGAKSGRDGTARVVVDDDGDGDGDDAAQCRAEEAAANLPFPSLSHSVANFIRGQPGLVAHLPPSTIERRRDRTPSLVECLVAGIQRQVTVEDEDDETEIWRDSAAAQATRTSRGHTSHPTQRAFSPRSTLQTPVPFPPIPTQTQPYSVPIPQHGPAIPPSLSP</sequence>
<organism evidence="2 3">
    <name type="scientific">Pleurotus ostreatus</name>
    <name type="common">Oyster mushroom</name>
    <name type="synonym">White-rot fungus</name>
    <dbReference type="NCBI Taxonomy" id="5322"/>
    <lineage>
        <taxon>Eukaryota</taxon>
        <taxon>Fungi</taxon>
        <taxon>Dikarya</taxon>
        <taxon>Basidiomycota</taxon>
        <taxon>Agaricomycotina</taxon>
        <taxon>Agaricomycetes</taxon>
        <taxon>Agaricomycetidae</taxon>
        <taxon>Agaricales</taxon>
        <taxon>Pleurotineae</taxon>
        <taxon>Pleurotaceae</taxon>
        <taxon>Pleurotus</taxon>
    </lineage>
</organism>
<dbReference type="AlphaFoldDB" id="A0A8H7DPL7"/>
<dbReference type="VEuPathDB" id="FungiDB:PC9H_009028"/>